<reference evidence="2 3" key="1">
    <citation type="submission" date="2015-04" db="EMBL/GenBank/DDBJ databases">
        <authorList>
            <person name="Syromyatnikov M.Y."/>
            <person name="Popov V.N."/>
        </authorList>
    </citation>
    <scope>NUCLEOTIDE SEQUENCE [LARGE SCALE GENOMIC DNA]</scope>
    <source>
        <strain evidence="2">WF-38-12</strain>
    </source>
</reference>
<gene>
    <name evidence="2" type="ORF">PISL3812_06604</name>
</gene>
<proteinExistence type="predicted"/>
<evidence type="ECO:0000256" key="1">
    <source>
        <dbReference type="SAM" id="SignalP"/>
    </source>
</evidence>
<dbReference type="Proteomes" id="UP000054383">
    <property type="component" value="Unassembled WGS sequence"/>
</dbReference>
<organism evidence="2 3">
    <name type="scientific">Talaromyces islandicus</name>
    <name type="common">Penicillium islandicum</name>
    <dbReference type="NCBI Taxonomy" id="28573"/>
    <lineage>
        <taxon>Eukaryota</taxon>
        <taxon>Fungi</taxon>
        <taxon>Dikarya</taxon>
        <taxon>Ascomycota</taxon>
        <taxon>Pezizomycotina</taxon>
        <taxon>Eurotiomycetes</taxon>
        <taxon>Eurotiomycetidae</taxon>
        <taxon>Eurotiales</taxon>
        <taxon>Trichocomaceae</taxon>
        <taxon>Talaromyces</taxon>
        <taxon>Talaromyces sect. Islandici</taxon>
    </lineage>
</organism>
<protein>
    <submittedName>
        <fullName evidence="2">Uncharacterized protein</fullName>
    </submittedName>
</protein>
<dbReference type="OrthoDB" id="4503765at2759"/>
<feature type="signal peptide" evidence="1">
    <location>
        <begin position="1"/>
        <end position="18"/>
    </location>
</feature>
<keyword evidence="1" id="KW-0732">Signal</keyword>
<keyword evidence="3" id="KW-1185">Reference proteome</keyword>
<evidence type="ECO:0000313" key="2">
    <source>
        <dbReference type="EMBL" id="CRG89567.1"/>
    </source>
</evidence>
<evidence type="ECO:0000313" key="3">
    <source>
        <dbReference type="Proteomes" id="UP000054383"/>
    </source>
</evidence>
<dbReference type="OMA" id="HEVAGCI"/>
<dbReference type="AlphaFoldDB" id="A0A0U1M1W5"/>
<feature type="chain" id="PRO_5006711462" evidence="1">
    <location>
        <begin position="19"/>
        <end position="215"/>
    </location>
</feature>
<dbReference type="EMBL" id="CVMT01000006">
    <property type="protein sequence ID" value="CRG89567.1"/>
    <property type="molecule type" value="Genomic_DNA"/>
</dbReference>
<accession>A0A0U1M1W5</accession>
<sequence>MLFSALSLVLLCALPTYAITGGEAWVTFYRTCPEDGFTTDDFPYMISPPKHPAIATPTASPSTRAFPSASVVHNPSATPRSAPSFFTGKKSLFRALFIAAKPESTKGIRTAPFNITQGQCKAVPIVTKTHADSSSVSVELDLLSVTPFQQCNMTLHEVAGCIDEPLLTAPVKDRQARSECTLRNFGAWSDVWVQLDCDEVGTGSGTDKRNKMART</sequence>
<name>A0A0U1M1W5_TALIS</name>